<evidence type="ECO:0000313" key="4">
    <source>
        <dbReference type="Proteomes" id="UP000440713"/>
    </source>
</evidence>
<comment type="similarity">
    <text evidence="1">Belongs to the DprA/Smf family.</text>
</comment>
<keyword evidence="4" id="KW-1185">Reference proteome</keyword>
<dbReference type="GO" id="GO:0009294">
    <property type="term" value="P:DNA-mediated transformation"/>
    <property type="evidence" value="ECO:0007669"/>
    <property type="project" value="InterPro"/>
</dbReference>
<proteinExistence type="inferred from homology"/>
<dbReference type="InterPro" id="IPR003488">
    <property type="entry name" value="DprA"/>
</dbReference>
<sequence>MMRDFYLWANSYCKISCEQMKYIRDAYHDCFNDTCQISAFLEKITTDDRMPPKIKNKIEKYSSFLSNLVDLKHEMNKRNISFITIDDSVYPESLRQIYDPPYVLYYRGDINVISDMHKKIAIVGSRKGSEYGKNATKYFSSSLSKCGFIIVSGMAKNIDYYAHKYCVDSGGRTIAVLGTNIDKIYPLENKALYSEIIESGGLILSEHNFDEATQAYHFAVRNRIISGLCSGVIVVEAEEKSGALITADCALQQDRNVYAVPGSIFSSLSNGCNELIAQGAKSVRKVENILEDYEIFEKKEELFIEKNKLFLKNSGNTNTSCDNILLDDISEEVISIEERTIFDIISSRGAIDIEQISLISGYNISDVTYIVEKLLILDLVVEQGFNRYAPNIL</sequence>
<name>A0A6N7XCF7_9FIRM</name>
<dbReference type="InterPro" id="IPR057666">
    <property type="entry name" value="DrpA_SLOG"/>
</dbReference>
<dbReference type="Pfam" id="PF02481">
    <property type="entry name" value="DNA_processg_A"/>
    <property type="match status" value="1"/>
</dbReference>
<comment type="caution">
    <text evidence="3">The sequence shown here is derived from an EMBL/GenBank/DDBJ whole genome shotgun (WGS) entry which is preliminary data.</text>
</comment>
<dbReference type="Gene3D" id="3.40.50.450">
    <property type="match status" value="1"/>
</dbReference>
<dbReference type="RefSeq" id="WP_154537368.1">
    <property type="nucleotide sequence ID" value="NZ_VUNE01000001.1"/>
</dbReference>
<evidence type="ECO:0000259" key="2">
    <source>
        <dbReference type="Pfam" id="PF02481"/>
    </source>
</evidence>
<evidence type="ECO:0000313" key="3">
    <source>
        <dbReference type="EMBL" id="MST62002.1"/>
    </source>
</evidence>
<protein>
    <submittedName>
        <fullName evidence="3">DNA-protecting protein DprA</fullName>
    </submittedName>
</protein>
<dbReference type="PANTHER" id="PTHR43022:SF1">
    <property type="entry name" value="PROTEIN SMF"/>
    <property type="match status" value="1"/>
</dbReference>
<accession>A0A6N7XCF7</accession>
<dbReference type="NCBIfam" id="TIGR00732">
    <property type="entry name" value="dprA"/>
    <property type="match status" value="1"/>
</dbReference>
<dbReference type="Proteomes" id="UP000440713">
    <property type="component" value="Unassembled WGS sequence"/>
</dbReference>
<dbReference type="SUPFAM" id="SSF102405">
    <property type="entry name" value="MCP/YpsA-like"/>
    <property type="match status" value="1"/>
</dbReference>
<dbReference type="AlphaFoldDB" id="A0A6N7XCF7"/>
<feature type="domain" description="Smf/DprA SLOG" evidence="2">
    <location>
        <begin position="82"/>
        <end position="293"/>
    </location>
</feature>
<dbReference type="PANTHER" id="PTHR43022">
    <property type="entry name" value="PROTEIN SMF"/>
    <property type="match status" value="1"/>
</dbReference>
<dbReference type="EMBL" id="VUNE01000001">
    <property type="protein sequence ID" value="MST62002.1"/>
    <property type="molecule type" value="Genomic_DNA"/>
</dbReference>
<gene>
    <name evidence="3" type="primary">dprA</name>
    <name evidence="3" type="ORF">FYJ71_03310</name>
</gene>
<evidence type="ECO:0000256" key="1">
    <source>
        <dbReference type="ARBA" id="ARBA00006525"/>
    </source>
</evidence>
<reference evidence="3 4" key="1">
    <citation type="submission" date="2019-08" db="EMBL/GenBank/DDBJ databases">
        <title>In-depth cultivation of the pig gut microbiome towards novel bacterial diversity and tailored functional studies.</title>
        <authorList>
            <person name="Wylensek D."/>
            <person name="Hitch T.C.A."/>
            <person name="Clavel T."/>
        </authorList>
    </citation>
    <scope>NUCLEOTIDE SEQUENCE [LARGE SCALE GENOMIC DNA]</scope>
    <source>
        <strain evidence="3 4">WCA-SAB-591-4A-A</strain>
    </source>
</reference>
<organism evidence="3 4">
    <name type="scientific">Peptostreptococcus porci</name>
    <dbReference type="NCBI Taxonomy" id="2652282"/>
    <lineage>
        <taxon>Bacteria</taxon>
        <taxon>Bacillati</taxon>
        <taxon>Bacillota</taxon>
        <taxon>Clostridia</taxon>
        <taxon>Peptostreptococcales</taxon>
        <taxon>Peptostreptococcaceae</taxon>
        <taxon>Peptostreptococcus</taxon>
    </lineage>
</organism>